<evidence type="ECO:0000313" key="2">
    <source>
        <dbReference type="Proteomes" id="UP000238270"/>
    </source>
</evidence>
<dbReference type="Proteomes" id="UP000238270">
    <property type="component" value="Unassembled WGS sequence"/>
</dbReference>
<protein>
    <recommendedName>
        <fullName evidence="3">Bacteriophage abortive infection AbiH</fullName>
    </recommendedName>
</protein>
<comment type="caution">
    <text evidence="1">The sequence shown here is derived from an EMBL/GenBank/DDBJ whole genome shotgun (WGS) entry which is preliminary data.</text>
</comment>
<gene>
    <name evidence="1" type="ORF">XaplCFBP3122_02380</name>
</gene>
<sequence>MQPNKLFVIGNGFDLHHGIPSRFSNFRNFVENHDTCVFDAVEEYLPVAKGWADLEAALADVDPDQITDDLGHFAPSYSSDDWSDSGHHDFQYEVDKLVERLSTDLRSLFAKWIRQLQIPDRNQIMQPVEVLDPTGAFLSFNYTGTLTQTYGIPRQQILYIHGYAEMAEDELILGHAWRSEDRRSLNDRQDVTELDTRLVEVHEILDDYFSKTFKPSDKLIQQHAGFFEWLSDIQDVHLLGHSLSKIDAPYFDAMLRVPAVRQARFHLAISDFDDEVVMVARLIALGVPAHQIQPHPWT</sequence>
<dbReference type="InterPro" id="IPR025935">
    <property type="entry name" value="AbiH"/>
</dbReference>
<dbReference type="Pfam" id="PF14253">
    <property type="entry name" value="AbiH"/>
    <property type="match status" value="1"/>
</dbReference>
<dbReference type="EMBL" id="MIGV01000002">
    <property type="protein sequence ID" value="PPT78401.1"/>
    <property type="molecule type" value="Genomic_DNA"/>
</dbReference>
<evidence type="ECO:0008006" key="3">
    <source>
        <dbReference type="Google" id="ProtNLM"/>
    </source>
</evidence>
<proteinExistence type="predicted"/>
<organism evidence="1 2">
    <name type="scientific">Xanthomonas arboricola pv. populi</name>
    <dbReference type="NCBI Taxonomy" id="487823"/>
    <lineage>
        <taxon>Bacteria</taxon>
        <taxon>Pseudomonadati</taxon>
        <taxon>Pseudomonadota</taxon>
        <taxon>Gammaproteobacteria</taxon>
        <taxon>Lysobacterales</taxon>
        <taxon>Lysobacteraceae</taxon>
        <taxon>Xanthomonas</taxon>
    </lineage>
</organism>
<dbReference type="AlphaFoldDB" id="A0A2S6Z942"/>
<accession>A0A2S6Z942</accession>
<name>A0A2S6Z942_9XANT</name>
<reference evidence="1 2" key="1">
    <citation type="submission" date="2016-08" db="EMBL/GenBank/DDBJ databases">
        <title>Evolution of the type three secretion system and type three effector repertoires in Xanthomonas.</title>
        <authorList>
            <person name="Merda D."/>
            <person name="Briand M."/>
            <person name="Bosis E."/>
            <person name="Rousseau C."/>
            <person name="Portier P."/>
            <person name="Jacques M.-A."/>
            <person name="Fischer-Le Saux M."/>
        </authorList>
    </citation>
    <scope>NUCLEOTIDE SEQUENCE [LARGE SCALE GENOMIC DNA]</scope>
    <source>
        <strain evidence="1 2">CFBP 3122</strain>
    </source>
</reference>
<evidence type="ECO:0000313" key="1">
    <source>
        <dbReference type="EMBL" id="PPT78401.1"/>
    </source>
</evidence>